<dbReference type="GO" id="GO:0055085">
    <property type="term" value="P:transmembrane transport"/>
    <property type="evidence" value="ECO:0007669"/>
    <property type="project" value="InterPro"/>
</dbReference>
<dbReference type="PANTHER" id="PTHR43496:SF1">
    <property type="entry name" value="POLYGALACTURONAN_RHAMNOGALACTURONAN TRANSPORT SYSTEM PERMEASE PROTEIN YTEP"/>
    <property type="match status" value="1"/>
</dbReference>
<feature type="domain" description="ABC transmembrane type-1" evidence="7">
    <location>
        <begin position="118"/>
        <end position="333"/>
    </location>
</feature>
<proteinExistence type="inferred from homology"/>
<dbReference type="Gene3D" id="1.10.3720.10">
    <property type="entry name" value="MetI-like"/>
    <property type="match status" value="1"/>
</dbReference>
<sequence>MIIYVIFLTRYHGTIKSKKLGGTSMETKVDNYFSPLTEEEQRLRLKKKKWAQIRKNRALYIMVLPGILYFIIFRYIPMGGLVIAFQDYQPFLGILGSPFVGFTHFIRLFTEDTFVMLMRNTLIMFFLNITISFPFPILLALMLNEVNNRRLKKSIQTIIYLPHFMSWVIVVSIFYVLLTTEGGVINNMIESLGGERIPFLTSRTWLRPMYIFQDLWKGAGWGTIVYLAAITNVDEQLYEAADMDGAGKLRKMWHITLPCIRPTIVTLMILKIGSILDMGFEHMFLLMNSMNREVAQIFDTFVYTAGIQNGQLSYSTAVGLFKGLVGLILVVFANRLAKKIGEDGIY</sequence>
<feature type="transmembrane region" description="Helical" evidence="6">
    <location>
        <begin position="155"/>
        <end position="178"/>
    </location>
</feature>
<gene>
    <name evidence="8" type="ORF">HMPREF9087_2682</name>
</gene>
<dbReference type="InterPro" id="IPR000515">
    <property type="entry name" value="MetI-like"/>
</dbReference>
<organism evidence="8 9">
    <name type="scientific">Enterococcus casseliflavus ATCC 12755</name>
    <dbReference type="NCBI Taxonomy" id="888066"/>
    <lineage>
        <taxon>Bacteria</taxon>
        <taxon>Bacillati</taxon>
        <taxon>Bacillota</taxon>
        <taxon>Bacilli</taxon>
        <taxon>Lactobacillales</taxon>
        <taxon>Enterococcaceae</taxon>
        <taxon>Enterococcus</taxon>
    </lineage>
</organism>
<feature type="transmembrane region" description="Helical" evidence="6">
    <location>
        <begin position="259"/>
        <end position="280"/>
    </location>
</feature>
<feature type="transmembrane region" description="Helical" evidence="6">
    <location>
        <begin position="88"/>
        <end position="110"/>
    </location>
</feature>
<evidence type="ECO:0000256" key="1">
    <source>
        <dbReference type="ARBA" id="ARBA00004141"/>
    </source>
</evidence>
<keyword evidence="3 6" id="KW-0812">Transmembrane</keyword>
<dbReference type="HOGENOM" id="CLU_016047_0_1_9"/>
<evidence type="ECO:0000256" key="6">
    <source>
        <dbReference type="RuleBase" id="RU363032"/>
    </source>
</evidence>
<dbReference type="InterPro" id="IPR035906">
    <property type="entry name" value="MetI-like_sf"/>
</dbReference>
<feature type="transmembrane region" description="Helical" evidence="6">
    <location>
        <begin position="312"/>
        <end position="333"/>
    </location>
</feature>
<evidence type="ECO:0000256" key="3">
    <source>
        <dbReference type="ARBA" id="ARBA00022692"/>
    </source>
</evidence>
<dbReference type="PROSITE" id="PS50928">
    <property type="entry name" value="ABC_TM1"/>
    <property type="match status" value="1"/>
</dbReference>
<dbReference type="Proteomes" id="UP000004835">
    <property type="component" value="Unassembled WGS sequence"/>
</dbReference>
<evidence type="ECO:0000256" key="2">
    <source>
        <dbReference type="ARBA" id="ARBA00022448"/>
    </source>
</evidence>
<accession>F0EMG3</accession>
<dbReference type="CDD" id="cd06261">
    <property type="entry name" value="TM_PBP2"/>
    <property type="match status" value="1"/>
</dbReference>
<dbReference type="GO" id="GO:0005886">
    <property type="term" value="C:plasma membrane"/>
    <property type="evidence" value="ECO:0007669"/>
    <property type="project" value="UniProtKB-SubCell"/>
</dbReference>
<name>F0EMG3_ENTCA</name>
<protein>
    <submittedName>
        <fullName evidence="8">ABC transporter, permease protein</fullName>
    </submittedName>
</protein>
<dbReference type="SUPFAM" id="SSF161098">
    <property type="entry name" value="MetI-like"/>
    <property type="match status" value="1"/>
</dbReference>
<reference evidence="8 9" key="1">
    <citation type="submission" date="2011-01" db="EMBL/GenBank/DDBJ databases">
        <authorList>
            <person name="Muzny D."/>
            <person name="Qin X."/>
            <person name="Deng J."/>
            <person name="Jiang H."/>
            <person name="Liu Y."/>
            <person name="Qu J."/>
            <person name="Song X.-Z."/>
            <person name="Zhang L."/>
            <person name="Thornton R."/>
            <person name="Coyle M."/>
            <person name="Francisco L."/>
            <person name="Jackson L."/>
            <person name="Javaid M."/>
            <person name="Korchina V."/>
            <person name="Kovar C."/>
            <person name="Mata R."/>
            <person name="Mathew T."/>
            <person name="Ngo R."/>
            <person name="Nguyen L."/>
            <person name="Nguyen N."/>
            <person name="Okwuonu G."/>
            <person name="Ongeri F."/>
            <person name="Pham C."/>
            <person name="Simmons D."/>
            <person name="Wilczek-Boney K."/>
            <person name="Hale W."/>
            <person name="Jakkamsetti A."/>
            <person name="Pham P."/>
            <person name="Ruth R."/>
            <person name="San Lucas F."/>
            <person name="Warren J."/>
            <person name="Zhang J."/>
            <person name="Zhao Z."/>
            <person name="Zhou C."/>
            <person name="Zhu D."/>
            <person name="Lee S."/>
            <person name="Bess C."/>
            <person name="Blankenburg K."/>
            <person name="Forbes L."/>
            <person name="Fu Q."/>
            <person name="Gubbala S."/>
            <person name="Hirani K."/>
            <person name="Jayaseelan J.C."/>
            <person name="Lara F."/>
            <person name="Munidasa M."/>
            <person name="Palculict T."/>
            <person name="Patil S."/>
            <person name="Pu L.-L."/>
            <person name="Saada N."/>
            <person name="Tang L."/>
            <person name="Weissenberger G."/>
            <person name="Zhu Y."/>
            <person name="Hemphill L."/>
            <person name="Shang Y."/>
            <person name="Youmans B."/>
            <person name="Ayvaz T."/>
            <person name="Ross M."/>
            <person name="Santibanez J."/>
            <person name="Aqrawi P."/>
            <person name="Gross S."/>
            <person name="Joshi V."/>
            <person name="Fowler G."/>
            <person name="Nazareth L."/>
            <person name="Reid J."/>
            <person name="Worley K."/>
            <person name="Petrosino J."/>
            <person name="Highlander S."/>
            <person name="Gibbs R."/>
        </authorList>
    </citation>
    <scope>NUCLEOTIDE SEQUENCE [LARGE SCALE GENOMIC DNA]</scope>
    <source>
        <strain evidence="8 9">ATCC 12755</strain>
    </source>
</reference>
<keyword evidence="4 6" id="KW-1133">Transmembrane helix</keyword>
<evidence type="ECO:0000259" key="7">
    <source>
        <dbReference type="PROSITE" id="PS50928"/>
    </source>
</evidence>
<keyword evidence="2 6" id="KW-0813">Transport</keyword>
<evidence type="ECO:0000313" key="9">
    <source>
        <dbReference type="Proteomes" id="UP000004835"/>
    </source>
</evidence>
<evidence type="ECO:0000256" key="5">
    <source>
        <dbReference type="ARBA" id="ARBA00023136"/>
    </source>
</evidence>
<dbReference type="PANTHER" id="PTHR43496">
    <property type="entry name" value="PROTEIN LPLB"/>
    <property type="match status" value="1"/>
</dbReference>
<evidence type="ECO:0000313" key="8">
    <source>
        <dbReference type="EMBL" id="EGC68693.1"/>
    </source>
</evidence>
<dbReference type="EMBL" id="AEWT01000026">
    <property type="protein sequence ID" value="EGC68693.1"/>
    <property type="molecule type" value="Genomic_DNA"/>
</dbReference>
<feature type="transmembrane region" description="Helical" evidence="6">
    <location>
        <begin position="58"/>
        <end position="76"/>
    </location>
</feature>
<feature type="transmembrane region" description="Helical" evidence="6">
    <location>
        <begin position="122"/>
        <end position="143"/>
    </location>
</feature>
<comment type="caution">
    <text evidence="8">The sequence shown here is derived from an EMBL/GenBank/DDBJ whole genome shotgun (WGS) entry which is preliminary data.</text>
</comment>
<evidence type="ECO:0000256" key="4">
    <source>
        <dbReference type="ARBA" id="ARBA00022989"/>
    </source>
</evidence>
<keyword evidence="5 6" id="KW-0472">Membrane</keyword>
<comment type="similarity">
    <text evidence="6">Belongs to the binding-protein-dependent transport system permease family.</text>
</comment>
<dbReference type="Pfam" id="PF00528">
    <property type="entry name" value="BPD_transp_1"/>
    <property type="match status" value="1"/>
</dbReference>
<dbReference type="AlphaFoldDB" id="F0EMG3"/>
<comment type="subcellular location">
    <subcellularLocation>
        <location evidence="6">Cell membrane</location>
        <topology evidence="6">Multi-pass membrane protein</topology>
    </subcellularLocation>
    <subcellularLocation>
        <location evidence="1">Membrane</location>
        <topology evidence="1">Multi-pass membrane protein</topology>
    </subcellularLocation>
</comment>